<evidence type="ECO:0000256" key="3">
    <source>
        <dbReference type="ARBA" id="ARBA00023163"/>
    </source>
</evidence>
<feature type="region of interest" description="Disordered" evidence="5">
    <location>
        <begin position="23"/>
        <end position="60"/>
    </location>
</feature>
<evidence type="ECO:0000256" key="2">
    <source>
        <dbReference type="ARBA" id="ARBA00023015"/>
    </source>
</evidence>
<evidence type="ECO:0000256" key="6">
    <source>
        <dbReference type="SAM" id="SignalP"/>
    </source>
</evidence>
<gene>
    <name evidence="7" type="ORF">MUK42_24211</name>
</gene>
<proteinExistence type="predicted"/>
<feature type="compositionally biased region" description="Basic residues" evidence="5">
    <location>
        <begin position="29"/>
        <end position="41"/>
    </location>
</feature>
<name>A0A9E7JFE2_9LILI</name>
<organism evidence="7 8">
    <name type="scientific">Musa troglodytarum</name>
    <name type="common">fe'i banana</name>
    <dbReference type="NCBI Taxonomy" id="320322"/>
    <lineage>
        <taxon>Eukaryota</taxon>
        <taxon>Viridiplantae</taxon>
        <taxon>Streptophyta</taxon>
        <taxon>Embryophyta</taxon>
        <taxon>Tracheophyta</taxon>
        <taxon>Spermatophyta</taxon>
        <taxon>Magnoliopsida</taxon>
        <taxon>Liliopsida</taxon>
        <taxon>Zingiberales</taxon>
        <taxon>Musaceae</taxon>
        <taxon>Musa</taxon>
    </lineage>
</organism>
<dbReference type="GO" id="GO:0006355">
    <property type="term" value="P:regulation of DNA-templated transcription"/>
    <property type="evidence" value="ECO:0007669"/>
    <property type="project" value="InterPro"/>
</dbReference>
<feature type="signal peptide" evidence="6">
    <location>
        <begin position="1"/>
        <end position="26"/>
    </location>
</feature>
<dbReference type="PANTHER" id="PTHR33124:SF39">
    <property type="entry name" value="TRANSCRIPTION FACTOR UPBEAT1"/>
    <property type="match status" value="1"/>
</dbReference>
<dbReference type="OrthoDB" id="752225at2759"/>
<evidence type="ECO:0000313" key="8">
    <source>
        <dbReference type="Proteomes" id="UP001055439"/>
    </source>
</evidence>
<keyword evidence="6" id="KW-0732">Signal</keyword>
<evidence type="ECO:0000256" key="4">
    <source>
        <dbReference type="ARBA" id="ARBA00023242"/>
    </source>
</evidence>
<keyword evidence="2" id="KW-0805">Transcription regulation</keyword>
<dbReference type="CDD" id="cd11444">
    <property type="entry name" value="bHLH_AtIBH1_like"/>
    <property type="match status" value="1"/>
</dbReference>
<sequence>MAAATTLQALLLALNLIATTRRPAEAHRPRARQRHAPRRRQQAAMSKRVGGSIGAWNRRRPTTTGSYVAKKMRTLRLLVPNGESMELDALLRGAAEHILHLHLQVKVMQMMVTALSPTEADERSLAWRST</sequence>
<dbReference type="Proteomes" id="UP001055439">
    <property type="component" value="Chromosome 10"/>
</dbReference>
<keyword evidence="4" id="KW-0539">Nucleus</keyword>
<dbReference type="GO" id="GO:0005634">
    <property type="term" value="C:nucleus"/>
    <property type="evidence" value="ECO:0007669"/>
    <property type="project" value="UniProtKB-SubCell"/>
</dbReference>
<evidence type="ECO:0000256" key="5">
    <source>
        <dbReference type="SAM" id="MobiDB-lite"/>
    </source>
</evidence>
<keyword evidence="8" id="KW-1185">Reference proteome</keyword>
<accession>A0A9E7JFE2</accession>
<dbReference type="EMBL" id="CP097503">
    <property type="protein sequence ID" value="URD79108.1"/>
    <property type="molecule type" value="Genomic_DNA"/>
</dbReference>
<comment type="subcellular location">
    <subcellularLocation>
        <location evidence="1">Nucleus</location>
    </subcellularLocation>
</comment>
<keyword evidence="3" id="KW-0804">Transcription</keyword>
<evidence type="ECO:0000256" key="1">
    <source>
        <dbReference type="ARBA" id="ARBA00004123"/>
    </source>
</evidence>
<dbReference type="InterPro" id="IPR044549">
    <property type="entry name" value="bHLH_AtIBH1-like"/>
</dbReference>
<evidence type="ECO:0000313" key="7">
    <source>
        <dbReference type="EMBL" id="URD79108.1"/>
    </source>
</evidence>
<dbReference type="AlphaFoldDB" id="A0A9E7JFE2"/>
<protein>
    <submittedName>
        <fullName evidence="7">Uncharacterized protein</fullName>
    </submittedName>
</protein>
<dbReference type="InterPro" id="IPR044660">
    <property type="entry name" value="IBH1-like"/>
</dbReference>
<dbReference type="PANTHER" id="PTHR33124">
    <property type="entry name" value="TRANSCRIPTION FACTOR IBH1-LIKE 1"/>
    <property type="match status" value="1"/>
</dbReference>
<feature type="chain" id="PRO_5039535037" evidence="6">
    <location>
        <begin position="27"/>
        <end position="130"/>
    </location>
</feature>
<reference evidence="7" key="1">
    <citation type="submission" date="2022-05" db="EMBL/GenBank/DDBJ databases">
        <title>The Musa troglodytarum L. genome provides insights into the mechanism of non-climacteric behaviour and enrichment of carotenoids.</title>
        <authorList>
            <person name="Wang J."/>
        </authorList>
    </citation>
    <scope>NUCLEOTIDE SEQUENCE</scope>
    <source>
        <tissue evidence="7">Leaf</tissue>
    </source>
</reference>